<evidence type="ECO:0000259" key="5">
    <source>
        <dbReference type="PROSITE" id="PS50931"/>
    </source>
</evidence>
<organism evidence="6">
    <name type="scientific">uncultured Sporomusa sp</name>
    <dbReference type="NCBI Taxonomy" id="307249"/>
    <lineage>
        <taxon>Bacteria</taxon>
        <taxon>Bacillati</taxon>
        <taxon>Bacillota</taxon>
        <taxon>Negativicutes</taxon>
        <taxon>Selenomonadales</taxon>
        <taxon>Sporomusaceae</taxon>
        <taxon>Sporomusa</taxon>
        <taxon>environmental samples</taxon>
    </lineage>
</organism>
<keyword evidence="3" id="KW-0238">DNA-binding</keyword>
<evidence type="ECO:0000313" key="6">
    <source>
        <dbReference type="EMBL" id="SCM81037.1"/>
    </source>
</evidence>
<dbReference type="RefSeq" id="WP_288184179.1">
    <property type="nucleotide sequence ID" value="NZ_LT608335.1"/>
</dbReference>
<dbReference type="InterPro" id="IPR050950">
    <property type="entry name" value="HTH-type_LysR_regulators"/>
</dbReference>
<dbReference type="PANTHER" id="PTHR30419:SF30">
    <property type="entry name" value="LYSR FAMILY TRANSCRIPTIONAL REGULATOR"/>
    <property type="match status" value="1"/>
</dbReference>
<dbReference type="Pfam" id="PF00126">
    <property type="entry name" value="HTH_1"/>
    <property type="match status" value="1"/>
</dbReference>
<dbReference type="EMBL" id="FMJE01000003">
    <property type="protein sequence ID" value="SCM81037.1"/>
    <property type="molecule type" value="Genomic_DNA"/>
</dbReference>
<dbReference type="SUPFAM" id="SSF46785">
    <property type="entry name" value="Winged helix' DNA-binding domain"/>
    <property type="match status" value="1"/>
</dbReference>
<dbReference type="InterPro" id="IPR000847">
    <property type="entry name" value="LysR_HTH_N"/>
</dbReference>
<dbReference type="GO" id="GO:0003700">
    <property type="term" value="F:DNA-binding transcription factor activity"/>
    <property type="evidence" value="ECO:0007669"/>
    <property type="project" value="InterPro"/>
</dbReference>
<proteinExistence type="inferred from homology"/>
<dbReference type="FunFam" id="1.10.10.10:FF:000001">
    <property type="entry name" value="LysR family transcriptional regulator"/>
    <property type="match status" value="1"/>
</dbReference>
<dbReference type="AlphaFoldDB" id="A0A212LU55"/>
<protein>
    <submittedName>
        <fullName evidence="6">LysR family transcriptional regulator</fullName>
    </submittedName>
</protein>
<dbReference type="GO" id="GO:0003677">
    <property type="term" value="F:DNA binding"/>
    <property type="evidence" value="ECO:0007669"/>
    <property type="project" value="UniProtKB-KW"/>
</dbReference>
<dbReference type="InterPro" id="IPR005119">
    <property type="entry name" value="LysR_subst-bd"/>
</dbReference>
<keyword evidence="4" id="KW-0804">Transcription</keyword>
<reference evidence="6" key="1">
    <citation type="submission" date="2016-08" db="EMBL/GenBank/DDBJ databases">
        <authorList>
            <person name="Seilhamer J.J."/>
        </authorList>
    </citation>
    <scope>NUCLEOTIDE SEQUENCE</scope>
    <source>
        <strain evidence="6">86</strain>
    </source>
</reference>
<dbReference type="PANTHER" id="PTHR30419">
    <property type="entry name" value="HTH-TYPE TRANSCRIPTIONAL REGULATOR YBHD"/>
    <property type="match status" value="1"/>
</dbReference>
<dbReference type="InterPro" id="IPR036390">
    <property type="entry name" value="WH_DNA-bd_sf"/>
</dbReference>
<evidence type="ECO:0000256" key="4">
    <source>
        <dbReference type="ARBA" id="ARBA00023163"/>
    </source>
</evidence>
<evidence type="ECO:0000256" key="2">
    <source>
        <dbReference type="ARBA" id="ARBA00023015"/>
    </source>
</evidence>
<dbReference type="PRINTS" id="PR00039">
    <property type="entry name" value="HTHLYSR"/>
</dbReference>
<dbReference type="Gene3D" id="3.40.190.290">
    <property type="match status" value="1"/>
</dbReference>
<dbReference type="SUPFAM" id="SSF53850">
    <property type="entry name" value="Periplasmic binding protein-like II"/>
    <property type="match status" value="1"/>
</dbReference>
<dbReference type="Pfam" id="PF03466">
    <property type="entry name" value="LysR_substrate"/>
    <property type="match status" value="1"/>
</dbReference>
<comment type="similarity">
    <text evidence="1">Belongs to the LysR transcriptional regulatory family.</text>
</comment>
<evidence type="ECO:0000256" key="1">
    <source>
        <dbReference type="ARBA" id="ARBA00009437"/>
    </source>
</evidence>
<evidence type="ECO:0000256" key="3">
    <source>
        <dbReference type="ARBA" id="ARBA00023125"/>
    </source>
</evidence>
<name>A0A212LU55_9FIRM</name>
<dbReference type="InterPro" id="IPR036388">
    <property type="entry name" value="WH-like_DNA-bd_sf"/>
</dbReference>
<dbReference type="GO" id="GO:0005829">
    <property type="term" value="C:cytosol"/>
    <property type="evidence" value="ECO:0007669"/>
    <property type="project" value="TreeGrafter"/>
</dbReference>
<gene>
    <name evidence="6" type="ORF">KL86SPO_31216</name>
</gene>
<feature type="domain" description="HTH lysR-type" evidence="5">
    <location>
        <begin position="1"/>
        <end position="58"/>
    </location>
</feature>
<keyword evidence="2" id="KW-0805">Transcription regulation</keyword>
<dbReference type="PROSITE" id="PS50931">
    <property type="entry name" value="HTH_LYSR"/>
    <property type="match status" value="1"/>
</dbReference>
<dbReference type="Gene3D" id="1.10.10.10">
    <property type="entry name" value="Winged helix-like DNA-binding domain superfamily/Winged helix DNA-binding domain"/>
    <property type="match status" value="1"/>
</dbReference>
<sequence length="304" mass="33880">MELRQLKYFQLVCQLGSITNAAEQAHIAQPAMSIAIQKLEEELGVQLLDRSQKKIKVTSAGCVFLKRVGDILTRVENSVLEMKDYGSFHRENLRIGIPPMLGAMLFPYIFSKFQKEHPYLYITVIEEGSLTIAGMLEKGELDIGIIIISNLSPQLDTISITTSEVFVCLPIGHPLTQLLRIPLQELRGEQFLLFKEDTFSHQLVVEECTKNQFSPRIVVSSSQIETIIGLVEQGVGITFLLEPIARKHSNVASLPLANSLSVTAGLAWNKNRYLSNATQAFISAIQNFSVQFTGEKTDTSQKNI</sequence>
<accession>A0A212LU55</accession>